<accession>A0AA85KLJ6</accession>
<dbReference type="PANTHER" id="PTHR32170:SF3">
    <property type="entry name" value="PROTEASOME ACTIVATOR COMPLEX SUBUNIT 4"/>
    <property type="match status" value="1"/>
</dbReference>
<dbReference type="InterPro" id="IPR035309">
    <property type="entry name" value="PSME4"/>
</dbReference>
<dbReference type="GO" id="GO:0070628">
    <property type="term" value="F:proteasome binding"/>
    <property type="evidence" value="ECO:0007669"/>
    <property type="project" value="InterPro"/>
</dbReference>
<reference evidence="3" key="2">
    <citation type="submission" date="2023-11" db="UniProtKB">
        <authorList>
            <consortium name="WormBaseParasite"/>
        </authorList>
    </citation>
    <scope>IDENTIFICATION</scope>
</reference>
<dbReference type="WBParaSite" id="TREG1_95180.1">
    <property type="protein sequence ID" value="TREG1_95180.1"/>
    <property type="gene ID" value="TREG1_95180"/>
</dbReference>
<evidence type="ECO:0000259" key="1">
    <source>
        <dbReference type="Pfam" id="PF11919"/>
    </source>
</evidence>
<name>A0AA85KLJ6_TRIRE</name>
<proteinExistence type="predicted"/>
<evidence type="ECO:0000313" key="2">
    <source>
        <dbReference type="Proteomes" id="UP000050795"/>
    </source>
</evidence>
<dbReference type="GO" id="GO:0016504">
    <property type="term" value="F:peptidase activator activity"/>
    <property type="evidence" value="ECO:0007669"/>
    <property type="project" value="InterPro"/>
</dbReference>
<organism evidence="2 3">
    <name type="scientific">Trichobilharzia regenti</name>
    <name type="common">Nasal bird schistosome</name>
    <dbReference type="NCBI Taxonomy" id="157069"/>
    <lineage>
        <taxon>Eukaryota</taxon>
        <taxon>Metazoa</taxon>
        <taxon>Spiralia</taxon>
        <taxon>Lophotrochozoa</taxon>
        <taxon>Platyhelminthes</taxon>
        <taxon>Trematoda</taxon>
        <taxon>Digenea</taxon>
        <taxon>Strigeidida</taxon>
        <taxon>Schistosomatoidea</taxon>
        <taxon>Schistosomatidae</taxon>
        <taxon>Trichobilharzia</taxon>
    </lineage>
</organism>
<dbReference type="SUPFAM" id="SSF48371">
    <property type="entry name" value="ARM repeat"/>
    <property type="match status" value="1"/>
</dbReference>
<dbReference type="PANTHER" id="PTHR32170">
    <property type="entry name" value="PROTEASOME ACTIVATOR COMPLEX SUBUNIT 4"/>
    <property type="match status" value="1"/>
</dbReference>
<evidence type="ECO:0000313" key="3">
    <source>
        <dbReference type="WBParaSite" id="TREG1_95180.1"/>
    </source>
</evidence>
<reference evidence="2" key="1">
    <citation type="submission" date="2022-06" db="EMBL/GenBank/DDBJ databases">
        <authorList>
            <person name="Berger JAMES D."/>
            <person name="Berger JAMES D."/>
        </authorList>
    </citation>
    <scope>NUCLEOTIDE SEQUENCE [LARGE SCALE GENOMIC DNA]</scope>
</reference>
<dbReference type="Proteomes" id="UP000050795">
    <property type="component" value="Unassembled WGS sequence"/>
</dbReference>
<dbReference type="Pfam" id="PF11919">
    <property type="entry name" value="PSME4_C"/>
    <property type="match status" value="1"/>
</dbReference>
<dbReference type="GO" id="GO:0005634">
    <property type="term" value="C:nucleus"/>
    <property type="evidence" value="ECO:0007669"/>
    <property type="project" value="TreeGrafter"/>
</dbReference>
<dbReference type="InterPro" id="IPR021843">
    <property type="entry name" value="PSME4_C"/>
</dbReference>
<dbReference type="AlphaFoldDB" id="A0AA85KLJ6"/>
<dbReference type="GO" id="GO:0010499">
    <property type="term" value="P:proteasomal ubiquitin-independent protein catabolic process"/>
    <property type="evidence" value="ECO:0007669"/>
    <property type="project" value="TreeGrafter"/>
</dbReference>
<protein>
    <recommendedName>
        <fullName evidence="1">Proteasome activator complex subunit 4 C-terminal domain-containing protein</fullName>
    </recommendedName>
</protein>
<sequence length="308" mass="35505">MPLIADICSIGNAYDYFSISLNMNIFHDNSSISKINHHAVKFDDEHMDGLNYSVSAYLIYLSTMTLSGQGHSSVKQILTTIEQFVQCFLEHSSWRTRAIGILLFRNLVVFNLSAFYNSQNVCITNMTIDKYVNKKIRCILWNCLNDPLLEVSQIAMFVMAVFIEVNLIKYDEKWIRQLIKQINQPLPKSINHQLHNGHILHSNDTPTNGDDDDDSEYRQAVRARYQSILALCSFIHGHPHTTPDYLPMIISELSNHIHDSQPIKQVISSTLSAYSRSHQEVWHEQSVKFTPEQLENYKFVISDASYYV</sequence>
<keyword evidence="2" id="KW-1185">Reference proteome</keyword>
<dbReference type="InterPro" id="IPR016024">
    <property type="entry name" value="ARM-type_fold"/>
</dbReference>
<feature type="domain" description="Proteasome activator complex subunit 4 C-terminal" evidence="1">
    <location>
        <begin position="223"/>
        <end position="308"/>
    </location>
</feature>
<dbReference type="GO" id="GO:0005829">
    <property type="term" value="C:cytosol"/>
    <property type="evidence" value="ECO:0007669"/>
    <property type="project" value="TreeGrafter"/>
</dbReference>